<dbReference type="InterPro" id="IPR050491">
    <property type="entry name" value="AmpC-like"/>
</dbReference>
<accession>A0AAC9LEB6</accession>
<name>A0AAC9LEB6_9PSEU</name>
<dbReference type="AlphaFoldDB" id="A0AAC9LEB6"/>
<protein>
    <submittedName>
        <fullName evidence="2">Penicillin-binding protein, beta-lactamase class C</fullName>
    </submittedName>
</protein>
<dbReference type="SUPFAM" id="SSF56601">
    <property type="entry name" value="beta-lactamase/transpeptidase-like"/>
    <property type="match status" value="1"/>
</dbReference>
<feature type="domain" description="Beta-lactamase-related" evidence="1">
    <location>
        <begin position="29"/>
        <end position="327"/>
    </location>
</feature>
<dbReference type="Pfam" id="PF00144">
    <property type="entry name" value="Beta-lactamase"/>
    <property type="match status" value="1"/>
</dbReference>
<dbReference type="Gene3D" id="3.40.710.10">
    <property type="entry name" value="DD-peptidase/beta-lactamase superfamily"/>
    <property type="match status" value="1"/>
</dbReference>
<evidence type="ECO:0000259" key="1">
    <source>
        <dbReference type="Pfam" id="PF00144"/>
    </source>
</evidence>
<dbReference type="KEGG" id="acad:UA74_15495"/>
<dbReference type="PANTHER" id="PTHR46825:SF9">
    <property type="entry name" value="BETA-LACTAMASE-RELATED DOMAIN-CONTAINING PROTEIN"/>
    <property type="match status" value="1"/>
</dbReference>
<proteinExistence type="predicted"/>
<dbReference type="InterPro" id="IPR001466">
    <property type="entry name" value="Beta-lactam-related"/>
</dbReference>
<dbReference type="Proteomes" id="UP000185511">
    <property type="component" value="Chromosome"/>
</dbReference>
<dbReference type="InterPro" id="IPR012338">
    <property type="entry name" value="Beta-lactam/transpept-like"/>
</dbReference>
<evidence type="ECO:0000313" key="3">
    <source>
        <dbReference type="Proteomes" id="UP000185511"/>
    </source>
</evidence>
<organism evidence="2 3">
    <name type="scientific">Actinoalloteichus fjordicus</name>
    <dbReference type="NCBI Taxonomy" id="1612552"/>
    <lineage>
        <taxon>Bacteria</taxon>
        <taxon>Bacillati</taxon>
        <taxon>Actinomycetota</taxon>
        <taxon>Actinomycetes</taxon>
        <taxon>Pseudonocardiales</taxon>
        <taxon>Pseudonocardiaceae</taxon>
        <taxon>Actinoalloteichus</taxon>
    </lineage>
</organism>
<dbReference type="EMBL" id="CP016076">
    <property type="protein sequence ID" value="APU15152.1"/>
    <property type="molecule type" value="Genomic_DNA"/>
</dbReference>
<sequence>MTPRPAERLAAALPVLRRSFQGGALVVGTVVRGRRSVVCHGVLDREGRPPVDARTLFELGSVTKTFTGVLFADMVERGEVGFDDPISAYLPDAGRLRPATAAITLGQLASHTAALPRLPANLYRRAASAWSTNPYAGYGLADLHAALCRLTPRGTPGVTCRYSNLGMGLLGVLLGRAVRQDFRQLVIERVCLPLGLLQTCVDERDRPELLSAVGHRGGRRVPPWRMGVLAAAGVLRATPGDLLRYLDAHLRPHRTVLERALWRTHEPHGRARGGDESCLDWTRRVNASGETVFLHSGGTRGCTTFLAFCPRLGTGLMLVGDSTPGVSGRVITEAYRLFSQVTVDEAACRAEAQTRVWAAAPAYAGPVEMPVQRGVLLPDGVSF</sequence>
<evidence type="ECO:0000313" key="2">
    <source>
        <dbReference type="EMBL" id="APU15152.1"/>
    </source>
</evidence>
<dbReference type="PANTHER" id="PTHR46825">
    <property type="entry name" value="D-ALANYL-D-ALANINE-CARBOXYPEPTIDASE/ENDOPEPTIDASE AMPH"/>
    <property type="match status" value="1"/>
</dbReference>
<keyword evidence="3" id="KW-1185">Reference proteome</keyword>
<gene>
    <name evidence="2" type="ORF">UA74_15495</name>
</gene>
<reference evidence="3" key="1">
    <citation type="submission" date="2016-06" db="EMBL/GenBank/DDBJ databases">
        <title>Complete genome sequence of Actinoalloteichus fjordicus DSM 46855 (=ADI127-17), type strain of the new species Actinoalloteichus fjordicus.</title>
        <authorList>
            <person name="Ruckert C."/>
            <person name="Nouioui I."/>
            <person name="Willmese J."/>
            <person name="van Wezel G."/>
            <person name="Klenk H.-P."/>
            <person name="Kalinowski J."/>
            <person name="Zotchev S.B."/>
        </authorList>
    </citation>
    <scope>NUCLEOTIDE SEQUENCE [LARGE SCALE GENOMIC DNA]</scope>
    <source>
        <strain evidence="3">ADI127-7</strain>
    </source>
</reference>